<dbReference type="EMBL" id="WUMK01000005">
    <property type="protein sequence ID" value="MXN46616.1"/>
    <property type="molecule type" value="Genomic_DNA"/>
</dbReference>
<name>A0A6N8SH36_9HYPH</name>
<dbReference type="RefSeq" id="WP_160860143.1">
    <property type="nucleotide sequence ID" value="NZ_WUMK01000005.1"/>
</dbReference>
<evidence type="ECO:0000313" key="2">
    <source>
        <dbReference type="Proteomes" id="UP000435802"/>
    </source>
</evidence>
<reference evidence="1 2" key="1">
    <citation type="submission" date="2019-12" db="EMBL/GenBank/DDBJ databases">
        <title>Shinella kummerowiae sp. nov., a symbiotic bacterium isolated from root nodules of the herbal legume Kummerowia stipulacea.</title>
        <authorList>
            <person name="Gao J."/>
        </authorList>
    </citation>
    <scope>NUCLEOTIDE SEQUENCE [LARGE SCALE GENOMIC DNA]</scope>
    <source>
        <strain evidence="1 2">CCBAU 25048</strain>
    </source>
</reference>
<accession>A0A6N8SH36</accession>
<comment type="caution">
    <text evidence="1">The sequence shown here is derived from an EMBL/GenBank/DDBJ whole genome shotgun (WGS) entry which is preliminary data.</text>
</comment>
<protein>
    <submittedName>
        <fullName evidence="1">DUF2793 domain-containing protein</fullName>
    </submittedName>
</protein>
<dbReference type="AlphaFoldDB" id="A0A6N8SH36"/>
<evidence type="ECO:0000313" key="1">
    <source>
        <dbReference type="EMBL" id="MXN46616.1"/>
    </source>
</evidence>
<dbReference type="Pfam" id="PF10983">
    <property type="entry name" value="DUF2793"/>
    <property type="match status" value="1"/>
</dbReference>
<proteinExistence type="predicted"/>
<dbReference type="OrthoDB" id="564699at2"/>
<organism evidence="1 2">
    <name type="scientific">Shinella kummerowiae</name>
    <dbReference type="NCBI Taxonomy" id="417745"/>
    <lineage>
        <taxon>Bacteria</taxon>
        <taxon>Pseudomonadati</taxon>
        <taxon>Pseudomonadota</taxon>
        <taxon>Alphaproteobacteria</taxon>
        <taxon>Hyphomicrobiales</taxon>
        <taxon>Rhizobiaceae</taxon>
        <taxon>Shinella</taxon>
    </lineage>
</organism>
<gene>
    <name evidence="1" type="ORF">GR138_15585</name>
</gene>
<keyword evidence="2" id="KW-1185">Reference proteome</keyword>
<dbReference type="InterPro" id="IPR021251">
    <property type="entry name" value="DUF2793"/>
</dbReference>
<sequence>MSEQTDLLKLPYIMPAQAQKHVTHNEALSILDAVLHIRVNGVGSNTPPGTPVEGERHVVGSAPTGVFAAQTNKIAAFQDGVWVFFTPQPGWPLWDATGEAIYVFHDGNWIKAAPPPERLTLLGIDTDADTVNRLAVAAAASLFTHAGAGHQIKVNKAGAANTASLLFQTNWSGRAEMGLAGNDDFAVKVSADGSTWKTPLYLKAADGFVGVNATDIRYLLTVGQPGATDSLLNYDKTIGVSGAGAAYFRGQDTTNNVRFVMGTFTNNVMLASKSNHPLVFKVNDTVEALRMATTGQIGIGITAPNASALVDMTSTTRGFLPPRMTTTQRNTISSPAEGLVVYNMTLHQLQFWNGTAWMGIAGA</sequence>
<dbReference type="Proteomes" id="UP000435802">
    <property type="component" value="Unassembled WGS sequence"/>
</dbReference>